<dbReference type="InterPro" id="IPR017439">
    <property type="entry name" value="Amidohydrolase"/>
</dbReference>
<dbReference type="PANTHER" id="PTHR11014:SF63">
    <property type="entry name" value="METALLOPEPTIDASE, PUTATIVE (AFU_ORTHOLOGUE AFUA_6G09600)-RELATED"/>
    <property type="match status" value="1"/>
</dbReference>
<dbReference type="EMBL" id="CP107906">
    <property type="protein sequence ID" value="WUG95622.1"/>
    <property type="molecule type" value="Genomic_DNA"/>
</dbReference>
<reference evidence="1 2" key="1">
    <citation type="submission" date="2022-10" db="EMBL/GenBank/DDBJ databases">
        <title>The complete genomes of actinobacterial strains from the NBC collection.</title>
        <authorList>
            <person name="Joergensen T.S."/>
            <person name="Alvarez Arevalo M."/>
            <person name="Sterndorff E.B."/>
            <person name="Faurdal D."/>
            <person name="Vuksanovic O."/>
            <person name="Mourched A.-S."/>
            <person name="Charusanti P."/>
            <person name="Shaw S."/>
            <person name="Blin K."/>
            <person name="Weber T."/>
        </authorList>
    </citation>
    <scope>NUCLEOTIDE SEQUENCE [LARGE SCALE GENOMIC DNA]</scope>
    <source>
        <strain evidence="1 2">NBC_00456</strain>
    </source>
</reference>
<name>A0ABZ1NWM4_STRVL</name>
<dbReference type="RefSeq" id="WP_328341109.1">
    <property type="nucleotide sequence ID" value="NZ_CP107906.1"/>
</dbReference>
<gene>
    <name evidence="1" type="ORF">OHB29_22755</name>
</gene>
<dbReference type="Gene3D" id="3.40.630.10">
    <property type="entry name" value="Zn peptidases"/>
    <property type="match status" value="1"/>
</dbReference>
<dbReference type="Pfam" id="PF01546">
    <property type="entry name" value="Peptidase_M20"/>
    <property type="match status" value="1"/>
</dbReference>
<keyword evidence="2" id="KW-1185">Reference proteome</keyword>
<dbReference type="PIRSF" id="PIRSF005962">
    <property type="entry name" value="Pept_M20D_amidohydro"/>
    <property type="match status" value="1"/>
</dbReference>
<dbReference type="PANTHER" id="PTHR11014">
    <property type="entry name" value="PEPTIDASE M20 FAMILY MEMBER"/>
    <property type="match status" value="1"/>
</dbReference>
<protein>
    <submittedName>
        <fullName evidence="1">Amidohydrolase</fullName>
    </submittedName>
</protein>
<dbReference type="Proteomes" id="UP001341259">
    <property type="component" value="Chromosome"/>
</dbReference>
<proteinExistence type="predicted"/>
<accession>A0ABZ1NWM4</accession>
<sequence length="421" mass="44555">MNAGTQGVELALDMPLNAVTSDAAPPDSAKALLEEFTLALEAEMIEFRRDLHRHPEVSNEEFRTTQKVAERLEKAGLKPRLMPESTGLVCDIPGLDPGAPFLALRADLDALPVTDEKAVPYRSTVPGFCHACGHDVHTAGVLGAGLALAQLSKTHGLPAPVRLLFQPAEEKIAGAQRMMRHGVLEGVGRILALHCDPKIDVGRVGLKTGALTSACDLVKLTVKAGAGAGDETMPPNVVHAVAALTVGVPAAVSQRMPMGSGVSIVWGHVEANTGTESTGALAPETGFMQCTIRCIDERAWTLVESLFRHAVENIAALHGVTPDLEYTRGIPPVVNESTSIALFRNAAEEVLGKDGTTYTEQSLGGEDFAWFVREVPGAMARLGVRTPGAERTLDLHQGLFDVDERAIGVAMRLLSAAALLS</sequence>
<evidence type="ECO:0000313" key="1">
    <source>
        <dbReference type="EMBL" id="WUG95622.1"/>
    </source>
</evidence>
<dbReference type="InterPro" id="IPR002933">
    <property type="entry name" value="Peptidase_M20"/>
</dbReference>
<dbReference type="NCBIfam" id="TIGR01891">
    <property type="entry name" value="amidohydrolases"/>
    <property type="match status" value="1"/>
</dbReference>
<organism evidence="1 2">
    <name type="scientific">Streptomyces violaceus</name>
    <name type="common">Streptomyces venezuelae</name>
    <dbReference type="NCBI Taxonomy" id="1936"/>
    <lineage>
        <taxon>Bacteria</taxon>
        <taxon>Bacillati</taxon>
        <taxon>Actinomycetota</taxon>
        <taxon>Actinomycetes</taxon>
        <taxon>Kitasatosporales</taxon>
        <taxon>Streptomycetaceae</taxon>
        <taxon>Streptomyces</taxon>
    </lineage>
</organism>
<dbReference type="SUPFAM" id="SSF53187">
    <property type="entry name" value="Zn-dependent exopeptidases"/>
    <property type="match status" value="1"/>
</dbReference>
<dbReference type="InterPro" id="IPR036264">
    <property type="entry name" value="Bact_exopeptidase_dim_dom"/>
</dbReference>
<dbReference type="SUPFAM" id="SSF55031">
    <property type="entry name" value="Bacterial exopeptidase dimerisation domain"/>
    <property type="match status" value="1"/>
</dbReference>
<dbReference type="Gene3D" id="3.30.70.360">
    <property type="match status" value="1"/>
</dbReference>
<evidence type="ECO:0000313" key="2">
    <source>
        <dbReference type="Proteomes" id="UP001341259"/>
    </source>
</evidence>